<sequence length="147" mass="16090">MNRLHRIPSPLRRRSLSLVPRSHPLCAAGPSRAQIPPPIPHRHSLRRPPPPSLLPSAAGPLVPTSPPPRLVSMDAPSLRPRPGWRRAGEIRLTARWWWTDRLSVLNNLTPRGLPVRAPIRAPPPPGGAYVCAGPQTDVSPLLFVVPP</sequence>
<evidence type="ECO:0000256" key="1">
    <source>
        <dbReference type="SAM" id="MobiDB-lite"/>
    </source>
</evidence>
<organism evidence="2 3">
    <name type="scientific">Panicum virgatum</name>
    <name type="common">Blackwell switchgrass</name>
    <dbReference type="NCBI Taxonomy" id="38727"/>
    <lineage>
        <taxon>Eukaryota</taxon>
        <taxon>Viridiplantae</taxon>
        <taxon>Streptophyta</taxon>
        <taxon>Embryophyta</taxon>
        <taxon>Tracheophyta</taxon>
        <taxon>Spermatophyta</taxon>
        <taxon>Magnoliopsida</taxon>
        <taxon>Liliopsida</taxon>
        <taxon>Poales</taxon>
        <taxon>Poaceae</taxon>
        <taxon>PACMAD clade</taxon>
        <taxon>Panicoideae</taxon>
        <taxon>Panicodae</taxon>
        <taxon>Paniceae</taxon>
        <taxon>Panicinae</taxon>
        <taxon>Panicum</taxon>
        <taxon>Panicum sect. Hiantes</taxon>
    </lineage>
</organism>
<accession>A0A8T0XH52</accession>
<name>A0A8T0XH52_PANVG</name>
<proteinExistence type="predicted"/>
<dbReference type="Proteomes" id="UP000823388">
    <property type="component" value="Chromosome 1K"/>
</dbReference>
<evidence type="ECO:0000313" key="2">
    <source>
        <dbReference type="EMBL" id="KAG2658208.1"/>
    </source>
</evidence>
<protein>
    <submittedName>
        <fullName evidence="2">Uncharacterized protein</fullName>
    </submittedName>
</protein>
<evidence type="ECO:0000313" key="3">
    <source>
        <dbReference type="Proteomes" id="UP000823388"/>
    </source>
</evidence>
<feature type="region of interest" description="Disordered" evidence="1">
    <location>
        <begin position="22"/>
        <end position="83"/>
    </location>
</feature>
<keyword evidence="3" id="KW-1185">Reference proteome</keyword>
<comment type="caution">
    <text evidence="2">The sequence shown here is derived from an EMBL/GenBank/DDBJ whole genome shotgun (WGS) entry which is preliminary data.</text>
</comment>
<dbReference type="EMBL" id="CM029037">
    <property type="protein sequence ID" value="KAG2658208.1"/>
    <property type="molecule type" value="Genomic_DNA"/>
</dbReference>
<dbReference type="AlphaFoldDB" id="A0A8T0XH52"/>
<gene>
    <name evidence="2" type="ORF">PVAP13_1KG266200</name>
</gene>
<reference evidence="2 3" key="1">
    <citation type="submission" date="2020-05" db="EMBL/GenBank/DDBJ databases">
        <title>WGS assembly of Panicum virgatum.</title>
        <authorList>
            <person name="Lovell J.T."/>
            <person name="Jenkins J."/>
            <person name="Shu S."/>
            <person name="Juenger T.E."/>
            <person name="Schmutz J."/>
        </authorList>
    </citation>
    <scope>NUCLEOTIDE SEQUENCE [LARGE SCALE GENOMIC DNA]</scope>
    <source>
        <strain evidence="3">cv. AP13</strain>
    </source>
</reference>